<evidence type="ECO:0000313" key="5">
    <source>
        <dbReference type="EMBL" id="SKA44840.1"/>
    </source>
</evidence>
<dbReference type="InterPro" id="IPR036736">
    <property type="entry name" value="ACP-like_sf"/>
</dbReference>
<keyword evidence="6" id="KW-1185">Reference proteome</keyword>
<dbReference type="RefSeq" id="WP_143313218.1">
    <property type="nucleotide sequence ID" value="NZ_FUWZ01000006.1"/>
</dbReference>
<proteinExistence type="predicted"/>
<dbReference type="Pfam" id="PF00501">
    <property type="entry name" value="AMP-binding"/>
    <property type="match status" value="1"/>
</dbReference>
<dbReference type="InterPro" id="IPR045851">
    <property type="entry name" value="AMP-bd_C_sf"/>
</dbReference>
<evidence type="ECO:0000256" key="3">
    <source>
        <dbReference type="ARBA" id="ARBA00022553"/>
    </source>
</evidence>
<dbReference type="CDD" id="cd05930">
    <property type="entry name" value="A_NRPS"/>
    <property type="match status" value="1"/>
</dbReference>
<evidence type="ECO:0000256" key="1">
    <source>
        <dbReference type="ARBA" id="ARBA00001957"/>
    </source>
</evidence>
<dbReference type="SUPFAM" id="SSF47336">
    <property type="entry name" value="ACP-like"/>
    <property type="match status" value="1"/>
</dbReference>
<dbReference type="Gene3D" id="3.30.300.30">
    <property type="match status" value="1"/>
</dbReference>
<dbReference type="PROSITE" id="PS50075">
    <property type="entry name" value="CARRIER"/>
    <property type="match status" value="1"/>
</dbReference>
<dbReference type="InterPro" id="IPR000873">
    <property type="entry name" value="AMP-dep_synth/lig_dom"/>
</dbReference>
<evidence type="ECO:0000313" key="6">
    <source>
        <dbReference type="Proteomes" id="UP000190367"/>
    </source>
</evidence>
<dbReference type="GO" id="GO:0043041">
    <property type="term" value="P:amino acid activation for nonribosomal peptide biosynthetic process"/>
    <property type="evidence" value="ECO:0007669"/>
    <property type="project" value="TreeGrafter"/>
</dbReference>
<dbReference type="Pfam" id="PF13193">
    <property type="entry name" value="AMP-binding_C"/>
    <property type="match status" value="1"/>
</dbReference>
<dbReference type="EMBL" id="FUWZ01000006">
    <property type="protein sequence ID" value="SKA44840.1"/>
    <property type="molecule type" value="Genomic_DNA"/>
</dbReference>
<dbReference type="Gene3D" id="3.40.50.12780">
    <property type="entry name" value="N-terminal domain of ligase-like"/>
    <property type="match status" value="1"/>
</dbReference>
<reference evidence="6" key="1">
    <citation type="submission" date="2017-02" db="EMBL/GenBank/DDBJ databases">
        <authorList>
            <person name="Varghese N."/>
            <person name="Submissions S."/>
        </authorList>
    </citation>
    <scope>NUCLEOTIDE SEQUENCE [LARGE SCALE GENOMIC DNA]</scope>
    <source>
        <strain evidence="6">DSM 22224</strain>
    </source>
</reference>
<dbReference type="AlphaFoldDB" id="A0A1T4TWM8"/>
<dbReference type="GO" id="GO:0031177">
    <property type="term" value="F:phosphopantetheine binding"/>
    <property type="evidence" value="ECO:0007669"/>
    <property type="project" value="TreeGrafter"/>
</dbReference>
<accession>A0A1T4TWM8</accession>
<evidence type="ECO:0000256" key="2">
    <source>
        <dbReference type="ARBA" id="ARBA00022450"/>
    </source>
</evidence>
<dbReference type="OrthoDB" id="1374991at2"/>
<evidence type="ECO:0000259" key="4">
    <source>
        <dbReference type="PROSITE" id="PS50075"/>
    </source>
</evidence>
<gene>
    <name evidence="5" type="ORF">SAMN04488128_106483</name>
</gene>
<keyword evidence="3" id="KW-0597">Phosphoprotein</keyword>
<dbReference type="GO" id="GO:0005737">
    <property type="term" value="C:cytoplasm"/>
    <property type="evidence" value="ECO:0007669"/>
    <property type="project" value="TreeGrafter"/>
</dbReference>
<comment type="cofactor">
    <cofactor evidence="1">
        <name>pantetheine 4'-phosphate</name>
        <dbReference type="ChEBI" id="CHEBI:47942"/>
    </cofactor>
</comment>
<dbReference type="InterPro" id="IPR025110">
    <property type="entry name" value="AMP-bd_C"/>
</dbReference>
<protein>
    <submittedName>
        <fullName evidence="5">Phosphopantetheine attachment site</fullName>
    </submittedName>
</protein>
<dbReference type="Proteomes" id="UP000190367">
    <property type="component" value="Unassembled WGS sequence"/>
</dbReference>
<dbReference type="GO" id="GO:0044550">
    <property type="term" value="P:secondary metabolite biosynthetic process"/>
    <property type="evidence" value="ECO:0007669"/>
    <property type="project" value="TreeGrafter"/>
</dbReference>
<organism evidence="5 6">
    <name type="scientific">Chitinophaga eiseniae</name>
    <dbReference type="NCBI Taxonomy" id="634771"/>
    <lineage>
        <taxon>Bacteria</taxon>
        <taxon>Pseudomonadati</taxon>
        <taxon>Bacteroidota</taxon>
        <taxon>Chitinophagia</taxon>
        <taxon>Chitinophagales</taxon>
        <taxon>Chitinophagaceae</taxon>
        <taxon>Chitinophaga</taxon>
    </lineage>
</organism>
<dbReference type="PANTHER" id="PTHR45527">
    <property type="entry name" value="NONRIBOSOMAL PEPTIDE SYNTHETASE"/>
    <property type="match status" value="1"/>
</dbReference>
<dbReference type="InterPro" id="IPR009081">
    <property type="entry name" value="PP-bd_ACP"/>
</dbReference>
<dbReference type="PANTHER" id="PTHR45527:SF1">
    <property type="entry name" value="FATTY ACID SYNTHASE"/>
    <property type="match status" value="1"/>
</dbReference>
<dbReference type="Gene3D" id="1.10.1200.10">
    <property type="entry name" value="ACP-like"/>
    <property type="match status" value="1"/>
</dbReference>
<dbReference type="FunFam" id="2.30.38.10:FF:000001">
    <property type="entry name" value="Non-ribosomal peptide synthetase PvdI"/>
    <property type="match status" value="1"/>
</dbReference>
<name>A0A1T4TWM8_9BACT</name>
<dbReference type="SUPFAM" id="SSF56801">
    <property type="entry name" value="Acetyl-CoA synthetase-like"/>
    <property type="match status" value="1"/>
</dbReference>
<sequence length="367" mass="40206">PITMMQSTPSLLRLLEEEGSSAKVLGSLRALLLGGEALPASLLAQLRSRYTMSVYNMYGPTETTIWSCVCPPESLDGQVSIGRPVLNTRVYVLNSHRQLLPVGVAGELYIGGEGVTPGYLHREELTAERFVADPFVAGGRLYRTGDLARWLPDGRLECLGRLDDQVKVRGHRIEPGEIEAVLTGIPGIREAVVLVENSPRGDAGLVACLVADNAPDTGQLRALLGKQLPPYMIPWRFVTLPELPLTPNGKTDRKRVKERLLTQTPVANEYVGPATPTEEKLQAIWETVLEISPVSVTDNFFTLGGQSLSGMKLLNMIRSRFAIKIGIADIFNAQTIKELALLIDDIEKVNAIQTADVQHIEKEEIIL</sequence>
<feature type="non-terminal residue" evidence="5">
    <location>
        <position position="1"/>
    </location>
</feature>
<dbReference type="InterPro" id="IPR042099">
    <property type="entry name" value="ANL_N_sf"/>
</dbReference>
<dbReference type="FunFam" id="1.10.1200.10:FF:000005">
    <property type="entry name" value="Nonribosomal peptide synthetase 1"/>
    <property type="match status" value="1"/>
</dbReference>
<keyword evidence="2" id="KW-0596">Phosphopantetheine</keyword>
<dbReference type="STRING" id="634771.SAMN04488128_106483"/>
<feature type="domain" description="Carrier" evidence="4">
    <location>
        <begin position="272"/>
        <end position="347"/>
    </location>
</feature>
<dbReference type="Pfam" id="PF00550">
    <property type="entry name" value="PP-binding"/>
    <property type="match status" value="1"/>
</dbReference>